<dbReference type="Proteomes" id="UP000324222">
    <property type="component" value="Unassembled WGS sequence"/>
</dbReference>
<dbReference type="EMBL" id="VSRR010122418">
    <property type="protein sequence ID" value="MPD00329.1"/>
    <property type="molecule type" value="Genomic_DNA"/>
</dbReference>
<feature type="region of interest" description="Disordered" evidence="1">
    <location>
        <begin position="68"/>
        <end position="102"/>
    </location>
</feature>
<evidence type="ECO:0000313" key="4">
    <source>
        <dbReference type="Proteomes" id="UP000324222"/>
    </source>
</evidence>
<evidence type="ECO:0000256" key="2">
    <source>
        <dbReference type="SAM" id="SignalP"/>
    </source>
</evidence>
<proteinExistence type="predicted"/>
<keyword evidence="4" id="KW-1185">Reference proteome</keyword>
<evidence type="ECO:0000256" key="1">
    <source>
        <dbReference type="SAM" id="MobiDB-lite"/>
    </source>
</evidence>
<name>A0A5B7K563_PORTR</name>
<dbReference type="AlphaFoldDB" id="A0A5B7K563"/>
<accession>A0A5B7K563</accession>
<keyword evidence="2" id="KW-0732">Signal</keyword>
<organism evidence="3 4">
    <name type="scientific">Portunus trituberculatus</name>
    <name type="common">Swimming crab</name>
    <name type="synonym">Neptunus trituberculatus</name>
    <dbReference type="NCBI Taxonomy" id="210409"/>
    <lineage>
        <taxon>Eukaryota</taxon>
        <taxon>Metazoa</taxon>
        <taxon>Ecdysozoa</taxon>
        <taxon>Arthropoda</taxon>
        <taxon>Crustacea</taxon>
        <taxon>Multicrustacea</taxon>
        <taxon>Malacostraca</taxon>
        <taxon>Eumalacostraca</taxon>
        <taxon>Eucarida</taxon>
        <taxon>Decapoda</taxon>
        <taxon>Pleocyemata</taxon>
        <taxon>Brachyura</taxon>
        <taxon>Eubrachyura</taxon>
        <taxon>Portunoidea</taxon>
        <taxon>Portunidae</taxon>
        <taxon>Portuninae</taxon>
        <taxon>Portunus</taxon>
    </lineage>
</organism>
<comment type="caution">
    <text evidence="3">The sequence shown here is derived from an EMBL/GenBank/DDBJ whole genome shotgun (WGS) entry which is preliminary data.</text>
</comment>
<gene>
    <name evidence="3" type="ORF">E2C01_095795</name>
</gene>
<feature type="signal peptide" evidence="2">
    <location>
        <begin position="1"/>
        <end position="16"/>
    </location>
</feature>
<evidence type="ECO:0008006" key="5">
    <source>
        <dbReference type="Google" id="ProtNLM"/>
    </source>
</evidence>
<feature type="chain" id="PRO_5023070935" description="Secreted protein" evidence="2">
    <location>
        <begin position="17"/>
        <end position="102"/>
    </location>
</feature>
<sequence length="102" mass="11762">MLFVATAIVTLVPILAFQSRSCYIARLQVLRSSRLSQSSKLTPCPCRLCSTFDRRPFPLPTLGIVPDERTRWKREKGDEGARGRKRGENGIEEKEERTRRNR</sequence>
<reference evidence="3 4" key="1">
    <citation type="submission" date="2019-05" db="EMBL/GenBank/DDBJ databases">
        <title>Another draft genome of Portunus trituberculatus and its Hox gene families provides insights of decapod evolution.</title>
        <authorList>
            <person name="Jeong J.-H."/>
            <person name="Song I."/>
            <person name="Kim S."/>
            <person name="Choi T."/>
            <person name="Kim D."/>
            <person name="Ryu S."/>
            <person name="Kim W."/>
        </authorList>
    </citation>
    <scope>NUCLEOTIDE SEQUENCE [LARGE SCALE GENOMIC DNA]</scope>
    <source>
        <tissue evidence="3">Muscle</tissue>
    </source>
</reference>
<evidence type="ECO:0000313" key="3">
    <source>
        <dbReference type="EMBL" id="MPD00329.1"/>
    </source>
</evidence>
<protein>
    <recommendedName>
        <fullName evidence="5">Secreted protein</fullName>
    </recommendedName>
</protein>